<dbReference type="Proteomes" id="UP000726777">
    <property type="component" value="Unassembled WGS sequence"/>
</dbReference>
<dbReference type="InterPro" id="IPR016162">
    <property type="entry name" value="Ald_DH_N"/>
</dbReference>
<dbReference type="EMBL" id="JACVHL010000075">
    <property type="protein sequence ID" value="MCC3808595.1"/>
    <property type="molecule type" value="Genomic_DNA"/>
</dbReference>
<dbReference type="Gene3D" id="3.40.605.10">
    <property type="entry name" value="Aldehyde Dehydrogenase, Chain A, domain 1"/>
    <property type="match status" value="1"/>
</dbReference>
<dbReference type="PANTHER" id="PTHR42991:SF1">
    <property type="entry name" value="ALDEHYDE DEHYDROGENASE"/>
    <property type="match status" value="1"/>
</dbReference>
<evidence type="ECO:0000313" key="7">
    <source>
        <dbReference type="Proteomes" id="UP000726777"/>
    </source>
</evidence>
<evidence type="ECO:0000259" key="5">
    <source>
        <dbReference type="Pfam" id="PF00171"/>
    </source>
</evidence>
<sequence length="466" mass="50636">MSNKNMLNVYNPYNNELIAELETTTKKQVEKHILDAVLGQKTWSDLPLSSRATVLYKFLTLVEDEKDKLSSLLSQESGKPIKEAQAEINNISIGFLAFIEKAKHLYDTSFPGTSEAGQASNLQITTREPLGVVACILPFNFPCDLFCQKVAPALMMGNSVIVLPSTNNPLTVIELVKLLKKAGVPEDAIHCLIGEGRDIGPVLTQHPDVNMVTFTGSTPVGLEIADICASRLAHVALELGGNDAFIVCEDADIDLAVKEMIWGRMYNSGQVCCASKRFIIHKSKVDTFIEKSIAQLQQLNLGSPQDESTDFGCLISEQAAVSVERQVALTIEQGGKLVFGGTREGACYSPTIITDIPVTADVASNMEIFGPVVSIIPFDTEEEAIRIANASIYALSACVFSTDYKKAIAYSKQIECGVFVVNGASFYRSFEIPFCGHKMSGFGSEGVSSTLEEMSKVKSLILKDVY</sequence>
<dbReference type="InterPro" id="IPR029510">
    <property type="entry name" value="Ald_DH_CS_GLU"/>
</dbReference>
<dbReference type="FunFam" id="3.40.605.10:FF:000007">
    <property type="entry name" value="NAD/NADP-dependent betaine aldehyde dehydrogenase"/>
    <property type="match status" value="1"/>
</dbReference>
<feature type="active site" evidence="3">
    <location>
        <position position="238"/>
    </location>
</feature>
<dbReference type="AlphaFoldDB" id="A0A9Q3UJ98"/>
<comment type="caution">
    <text evidence="6">The sequence shown here is derived from an EMBL/GenBank/DDBJ whole genome shotgun (WGS) entry which is preliminary data.</text>
</comment>
<dbReference type="PROSITE" id="PS00687">
    <property type="entry name" value="ALDEHYDE_DEHYDR_GLU"/>
    <property type="match status" value="1"/>
</dbReference>
<dbReference type="InterPro" id="IPR051020">
    <property type="entry name" value="ALDH-related_metabolic_enz"/>
</dbReference>
<gene>
    <name evidence="6" type="ORF">IB292_26795</name>
</gene>
<protein>
    <submittedName>
        <fullName evidence="6">Aldehyde dehydrogenase</fullName>
    </submittedName>
</protein>
<dbReference type="GO" id="GO:0008911">
    <property type="term" value="F:lactaldehyde dehydrogenase (NAD+) activity"/>
    <property type="evidence" value="ECO:0007669"/>
    <property type="project" value="TreeGrafter"/>
</dbReference>
<evidence type="ECO:0000256" key="2">
    <source>
        <dbReference type="ARBA" id="ARBA00023002"/>
    </source>
</evidence>
<dbReference type="PANTHER" id="PTHR42991">
    <property type="entry name" value="ALDEHYDE DEHYDROGENASE"/>
    <property type="match status" value="1"/>
</dbReference>
<proteinExistence type="inferred from homology"/>
<organism evidence="6 7">
    <name type="scientific">Vibrio parahaemolyticus</name>
    <dbReference type="NCBI Taxonomy" id="670"/>
    <lineage>
        <taxon>Bacteria</taxon>
        <taxon>Pseudomonadati</taxon>
        <taxon>Pseudomonadota</taxon>
        <taxon>Gammaproteobacteria</taxon>
        <taxon>Vibrionales</taxon>
        <taxon>Vibrionaceae</taxon>
        <taxon>Vibrio</taxon>
    </lineage>
</organism>
<dbReference type="Gene3D" id="3.40.309.10">
    <property type="entry name" value="Aldehyde Dehydrogenase, Chain A, domain 2"/>
    <property type="match status" value="1"/>
</dbReference>
<accession>A0A9Q3UJ98</accession>
<dbReference type="InterPro" id="IPR016163">
    <property type="entry name" value="Ald_DH_C"/>
</dbReference>
<feature type="domain" description="Aldehyde dehydrogenase" evidence="5">
    <location>
        <begin position="4"/>
        <end position="459"/>
    </location>
</feature>
<reference evidence="6" key="1">
    <citation type="submission" date="2020-09" db="EMBL/GenBank/DDBJ databases">
        <title>Genome sequence of Vibrio parahaemolyticus isolates.</title>
        <authorList>
            <person name="Hammerl J.A."/>
            <person name="Strauch E."/>
        </authorList>
    </citation>
    <scope>NUCLEOTIDE SEQUENCE</scope>
    <source>
        <strain evidence="6">17-VB00146</strain>
    </source>
</reference>
<dbReference type="InterPro" id="IPR015590">
    <property type="entry name" value="Aldehyde_DH_dom"/>
</dbReference>
<evidence type="ECO:0000313" key="6">
    <source>
        <dbReference type="EMBL" id="MCC3808595.1"/>
    </source>
</evidence>
<evidence type="ECO:0000256" key="3">
    <source>
        <dbReference type="PROSITE-ProRule" id="PRU10007"/>
    </source>
</evidence>
<dbReference type="SUPFAM" id="SSF53720">
    <property type="entry name" value="ALDH-like"/>
    <property type="match status" value="1"/>
</dbReference>
<dbReference type="Pfam" id="PF00171">
    <property type="entry name" value="Aldedh"/>
    <property type="match status" value="1"/>
</dbReference>
<dbReference type="InterPro" id="IPR016161">
    <property type="entry name" value="Ald_DH/histidinol_DH"/>
</dbReference>
<dbReference type="RefSeq" id="WP_228084619.1">
    <property type="nucleotide sequence ID" value="NZ_JACVHL010000075.1"/>
</dbReference>
<keyword evidence="2 4" id="KW-0560">Oxidoreductase</keyword>
<name>A0A9Q3UJ98_VIBPH</name>
<comment type="similarity">
    <text evidence="1 4">Belongs to the aldehyde dehydrogenase family.</text>
</comment>
<evidence type="ECO:0000256" key="1">
    <source>
        <dbReference type="ARBA" id="ARBA00009986"/>
    </source>
</evidence>
<evidence type="ECO:0000256" key="4">
    <source>
        <dbReference type="RuleBase" id="RU003345"/>
    </source>
</evidence>